<dbReference type="RefSeq" id="XP_049139604.1">
    <property type="nucleotide sequence ID" value="XM_049282461.1"/>
</dbReference>
<gene>
    <name evidence="2" type="ORF">CLUP02_03439</name>
</gene>
<feature type="region of interest" description="Disordered" evidence="1">
    <location>
        <begin position="50"/>
        <end position="71"/>
    </location>
</feature>
<dbReference type="KEGG" id="clup:CLUP02_03439"/>
<dbReference type="EMBL" id="CP019474">
    <property type="protein sequence ID" value="UQC77966.1"/>
    <property type="molecule type" value="Genomic_DNA"/>
</dbReference>
<evidence type="ECO:0000256" key="1">
    <source>
        <dbReference type="SAM" id="MobiDB-lite"/>
    </source>
</evidence>
<name>A0A9Q8SJC4_9PEZI</name>
<keyword evidence="3" id="KW-1185">Reference proteome</keyword>
<accession>A0A9Q8SJC4</accession>
<sequence>MLANSFCYSAAATVECREDDDDSGADFDCWPSQYEEAGYELLCLDRPVLHRRKPPERQESDSHGKPDQAGVIDLMTALAELDQ</sequence>
<organism evidence="2 3">
    <name type="scientific">Colletotrichum lupini</name>
    <dbReference type="NCBI Taxonomy" id="145971"/>
    <lineage>
        <taxon>Eukaryota</taxon>
        <taxon>Fungi</taxon>
        <taxon>Dikarya</taxon>
        <taxon>Ascomycota</taxon>
        <taxon>Pezizomycotina</taxon>
        <taxon>Sordariomycetes</taxon>
        <taxon>Hypocreomycetidae</taxon>
        <taxon>Glomerellales</taxon>
        <taxon>Glomerellaceae</taxon>
        <taxon>Colletotrichum</taxon>
        <taxon>Colletotrichum acutatum species complex</taxon>
    </lineage>
</organism>
<evidence type="ECO:0000313" key="3">
    <source>
        <dbReference type="Proteomes" id="UP000830671"/>
    </source>
</evidence>
<dbReference type="GeneID" id="73337471"/>
<dbReference type="Proteomes" id="UP000830671">
    <property type="component" value="Chromosome 2"/>
</dbReference>
<reference evidence="2" key="1">
    <citation type="journal article" date="2021" name="Mol. Plant Microbe Interact.">
        <title>Complete Genome Sequence of the Plant-Pathogenic Fungus Colletotrichum lupini.</title>
        <authorList>
            <person name="Baroncelli R."/>
            <person name="Pensec F."/>
            <person name="Da Lio D."/>
            <person name="Boufleur T."/>
            <person name="Vicente I."/>
            <person name="Sarrocco S."/>
            <person name="Picot A."/>
            <person name="Baraldi E."/>
            <person name="Sukno S."/>
            <person name="Thon M."/>
            <person name="Le Floch G."/>
        </authorList>
    </citation>
    <scope>NUCLEOTIDE SEQUENCE</scope>
    <source>
        <strain evidence="2">IMI 504893</strain>
    </source>
</reference>
<proteinExistence type="predicted"/>
<feature type="compositionally biased region" description="Basic and acidic residues" evidence="1">
    <location>
        <begin position="55"/>
        <end position="66"/>
    </location>
</feature>
<evidence type="ECO:0000313" key="2">
    <source>
        <dbReference type="EMBL" id="UQC77966.1"/>
    </source>
</evidence>
<dbReference type="AlphaFoldDB" id="A0A9Q8SJC4"/>
<protein>
    <submittedName>
        <fullName evidence="2">Uncharacterized protein</fullName>
    </submittedName>
</protein>